<dbReference type="EMBL" id="JBHSGW010000027">
    <property type="protein sequence ID" value="MFC4740718.1"/>
    <property type="molecule type" value="Genomic_DNA"/>
</dbReference>
<dbReference type="Pfam" id="PF04143">
    <property type="entry name" value="Sulf_transp"/>
    <property type="match status" value="1"/>
</dbReference>
<protein>
    <submittedName>
        <fullName evidence="2">DUF6691 family protein</fullName>
    </submittedName>
</protein>
<dbReference type="InterPro" id="IPR007272">
    <property type="entry name" value="Sulf_transp_TsuA/YedE"/>
</dbReference>
<organism evidence="2 3">
    <name type="scientific">Flavobacterium ponti</name>
    <dbReference type="NCBI Taxonomy" id="665133"/>
    <lineage>
        <taxon>Bacteria</taxon>
        <taxon>Pseudomonadati</taxon>
        <taxon>Bacteroidota</taxon>
        <taxon>Flavobacteriia</taxon>
        <taxon>Flavobacteriales</taxon>
        <taxon>Flavobacteriaceae</taxon>
        <taxon>Flavobacterium</taxon>
    </lineage>
</organism>
<keyword evidence="1" id="KW-0472">Membrane</keyword>
<keyword evidence="1" id="KW-1133">Transmembrane helix</keyword>
<keyword evidence="3" id="KW-1185">Reference proteome</keyword>
<comment type="caution">
    <text evidence="2">The sequence shown here is derived from an EMBL/GenBank/DDBJ whole genome shotgun (WGS) entry which is preliminary data.</text>
</comment>
<reference evidence="3" key="1">
    <citation type="journal article" date="2019" name="Int. J. Syst. Evol. Microbiol.">
        <title>The Global Catalogue of Microorganisms (GCM) 10K type strain sequencing project: providing services to taxonomists for standard genome sequencing and annotation.</title>
        <authorList>
            <consortium name="The Broad Institute Genomics Platform"/>
            <consortium name="The Broad Institute Genome Sequencing Center for Infectious Disease"/>
            <person name="Wu L."/>
            <person name="Ma J."/>
        </authorList>
    </citation>
    <scope>NUCLEOTIDE SEQUENCE [LARGE SCALE GENOMIC DNA]</scope>
    <source>
        <strain evidence="3">CCUG 50349</strain>
    </source>
</reference>
<dbReference type="RefSeq" id="WP_379742654.1">
    <property type="nucleotide sequence ID" value="NZ_JBHSGW010000027.1"/>
</dbReference>
<proteinExistence type="predicted"/>
<dbReference type="Proteomes" id="UP001595885">
    <property type="component" value="Unassembled WGS sequence"/>
</dbReference>
<keyword evidence="1" id="KW-0812">Transmembrane</keyword>
<feature type="transmembrane region" description="Helical" evidence="1">
    <location>
        <begin position="78"/>
        <end position="96"/>
    </location>
</feature>
<accession>A0ABV9P529</accession>
<evidence type="ECO:0000313" key="2">
    <source>
        <dbReference type="EMBL" id="MFC4740718.1"/>
    </source>
</evidence>
<gene>
    <name evidence="2" type="ORF">ACFO3U_12010</name>
</gene>
<sequence>MKLFRFLLVGFIFGIVLTKTEAISWYRIYEMFHFQSFHMYGVIFTAIITGVIGIRFLKKRDIKDYKGHSIEILDKELAPFRYIIGGIMFGLGWALVGCCPGPIFVLLGAGITPILIVLFGALLGNFIYGLLKDKLPH</sequence>
<evidence type="ECO:0000313" key="3">
    <source>
        <dbReference type="Proteomes" id="UP001595885"/>
    </source>
</evidence>
<name>A0ABV9P529_9FLAO</name>
<feature type="transmembrane region" description="Helical" evidence="1">
    <location>
        <begin position="102"/>
        <end position="131"/>
    </location>
</feature>
<evidence type="ECO:0000256" key="1">
    <source>
        <dbReference type="SAM" id="Phobius"/>
    </source>
</evidence>
<feature type="transmembrane region" description="Helical" evidence="1">
    <location>
        <begin position="38"/>
        <end position="57"/>
    </location>
</feature>